<evidence type="ECO:0000259" key="8">
    <source>
        <dbReference type="PROSITE" id="PS50991"/>
    </source>
</evidence>
<dbReference type="GO" id="GO:0046872">
    <property type="term" value="F:metal ion binding"/>
    <property type="evidence" value="ECO:0007669"/>
    <property type="project" value="UniProtKB-KW"/>
</dbReference>
<evidence type="ECO:0000256" key="3">
    <source>
        <dbReference type="ARBA" id="ARBA00012910"/>
    </source>
</evidence>
<dbReference type="Pfam" id="PF00682">
    <property type="entry name" value="HMGL-like"/>
    <property type="match status" value="1"/>
</dbReference>
<reference evidence="9" key="1">
    <citation type="submission" date="2025-08" db="UniProtKB">
        <authorList>
            <consortium name="Ensembl"/>
        </authorList>
    </citation>
    <scope>IDENTIFICATION</scope>
</reference>
<evidence type="ECO:0000256" key="2">
    <source>
        <dbReference type="ARBA" id="ARBA00009405"/>
    </source>
</evidence>
<dbReference type="GO" id="GO:0006552">
    <property type="term" value="P:L-leucine catabolic process"/>
    <property type="evidence" value="ECO:0007669"/>
    <property type="project" value="TreeGrafter"/>
</dbReference>
<evidence type="ECO:0000313" key="9">
    <source>
        <dbReference type="Ensembl" id="ENSAMXP00005003886.1"/>
    </source>
</evidence>
<evidence type="ECO:0000256" key="6">
    <source>
        <dbReference type="ARBA" id="ARBA00049877"/>
    </source>
</evidence>
<dbReference type="GO" id="GO:0004419">
    <property type="term" value="F:hydroxymethylglutaryl-CoA lyase activity"/>
    <property type="evidence" value="ECO:0007669"/>
    <property type="project" value="UniProtKB-EC"/>
</dbReference>
<dbReference type="SUPFAM" id="SSF51569">
    <property type="entry name" value="Aldolase"/>
    <property type="match status" value="1"/>
</dbReference>
<comment type="pathway">
    <text evidence="1">Metabolic intermediate metabolism; (S)-3-hydroxy-3-methylglutaryl-CoA degradation; acetoacetate from (S)-3-hydroxy-3-methylglutaryl-CoA: step 1/1.</text>
</comment>
<keyword evidence="5" id="KW-0456">Lyase</keyword>
<evidence type="ECO:0000313" key="10">
    <source>
        <dbReference type="Proteomes" id="UP000694621"/>
    </source>
</evidence>
<evidence type="ECO:0000256" key="7">
    <source>
        <dbReference type="SAM" id="Phobius"/>
    </source>
</evidence>
<keyword evidence="4" id="KW-0479">Metal-binding</keyword>
<keyword evidence="7" id="KW-0812">Transmembrane</keyword>
<comment type="catalytic activity">
    <reaction evidence="6">
        <text>(3S)-3-hydroxy-3-methylglutaryl-CoA = acetoacetate + acetyl-CoA</text>
        <dbReference type="Rhea" id="RHEA:24404"/>
        <dbReference type="ChEBI" id="CHEBI:13705"/>
        <dbReference type="ChEBI" id="CHEBI:43074"/>
        <dbReference type="ChEBI" id="CHEBI:57288"/>
        <dbReference type="EC" id="4.1.3.4"/>
    </reaction>
</comment>
<name>A0A8B9J5T2_ASTMX</name>
<evidence type="ECO:0000256" key="4">
    <source>
        <dbReference type="ARBA" id="ARBA00022723"/>
    </source>
</evidence>
<organism evidence="9 10">
    <name type="scientific">Astyanax mexicanus</name>
    <name type="common">Blind cave fish</name>
    <name type="synonym">Astyanax fasciatus mexicanus</name>
    <dbReference type="NCBI Taxonomy" id="7994"/>
    <lineage>
        <taxon>Eukaryota</taxon>
        <taxon>Metazoa</taxon>
        <taxon>Chordata</taxon>
        <taxon>Craniata</taxon>
        <taxon>Vertebrata</taxon>
        <taxon>Euteleostomi</taxon>
        <taxon>Actinopterygii</taxon>
        <taxon>Neopterygii</taxon>
        <taxon>Teleostei</taxon>
        <taxon>Ostariophysi</taxon>
        <taxon>Characiformes</taxon>
        <taxon>Characoidei</taxon>
        <taxon>Acestrorhamphidae</taxon>
        <taxon>Acestrorhamphinae</taxon>
        <taxon>Astyanax</taxon>
    </lineage>
</organism>
<dbReference type="UniPathway" id="UPA00896">
    <property type="reaction ID" value="UER00863"/>
</dbReference>
<dbReference type="PANTHER" id="PTHR42738:SF16">
    <property type="entry name" value="3-HYDROXY-3-METHYLGLUTARYL-COA LYASE, CYTOPLASMIC"/>
    <property type="match status" value="1"/>
</dbReference>
<dbReference type="Gene3D" id="3.20.20.70">
    <property type="entry name" value="Aldolase class I"/>
    <property type="match status" value="1"/>
</dbReference>
<accession>A0A8B9J5T2</accession>
<keyword evidence="7" id="KW-1133">Transmembrane helix</keyword>
<dbReference type="PANTHER" id="PTHR42738">
    <property type="entry name" value="HYDROXYMETHYLGLUTARYL-COA LYASE"/>
    <property type="match status" value="1"/>
</dbReference>
<dbReference type="GO" id="GO:0046951">
    <property type="term" value="P:ketone body biosynthetic process"/>
    <property type="evidence" value="ECO:0007669"/>
    <property type="project" value="TreeGrafter"/>
</dbReference>
<dbReference type="InterPro" id="IPR043594">
    <property type="entry name" value="HMGL"/>
</dbReference>
<dbReference type="FunFam" id="3.20.20.70:FF:000071">
    <property type="entry name" value="Hydroxymethylglutaryl-CoA lyase"/>
    <property type="match status" value="1"/>
</dbReference>
<comment type="similarity">
    <text evidence="2">Belongs to the HMG-CoA lyase family.</text>
</comment>
<proteinExistence type="inferred from homology"/>
<dbReference type="InterPro" id="IPR013785">
    <property type="entry name" value="Aldolase_TIM"/>
</dbReference>
<dbReference type="InterPro" id="IPR000891">
    <property type="entry name" value="PYR_CT"/>
</dbReference>
<evidence type="ECO:0000256" key="1">
    <source>
        <dbReference type="ARBA" id="ARBA00005143"/>
    </source>
</evidence>
<dbReference type="NCBIfam" id="NF004283">
    <property type="entry name" value="PRK05692.1"/>
    <property type="match status" value="1"/>
</dbReference>
<dbReference type="PROSITE" id="PS50991">
    <property type="entry name" value="PYR_CT"/>
    <property type="match status" value="1"/>
</dbReference>
<dbReference type="AlphaFoldDB" id="A0A8B9J5T2"/>
<dbReference type="EC" id="4.1.3.4" evidence="3"/>
<protein>
    <recommendedName>
        <fullName evidence="3">hydroxymethylglutaryl-CoA lyase</fullName>
        <ecNumber evidence="3">4.1.3.4</ecNumber>
    </recommendedName>
</protein>
<dbReference type="Proteomes" id="UP000694621">
    <property type="component" value="Unplaced"/>
</dbReference>
<dbReference type="Ensembl" id="ENSAMXT00005004435.1">
    <property type="protein sequence ID" value="ENSAMXP00005003886.1"/>
    <property type="gene ID" value="ENSAMXG00005002405.1"/>
</dbReference>
<dbReference type="CDD" id="cd07938">
    <property type="entry name" value="DRE_TIM_HMGL"/>
    <property type="match status" value="1"/>
</dbReference>
<feature type="transmembrane region" description="Helical" evidence="7">
    <location>
        <begin position="291"/>
        <end position="311"/>
    </location>
</feature>
<keyword evidence="7" id="KW-0472">Membrane</keyword>
<evidence type="ECO:0000256" key="5">
    <source>
        <dbReference type="ARBA" id="ARBA00023239"/>
    </source>
</evidence>
<feature type="domain" description="Pyruvate carboxyltransferase" evidence="8">
    <location>
        <begin position="39"/>
        <end position="300"/>
    </location>
</feature>
<sequence>KNGLVTSCGSGPFDSMSYASFERKHSTEDVLSCLFPDFVKIVEVGPRDGLQNEKEMVPTEVKIQLIDMLSQTGLSVIEATSFVSSKWVAQMADHTEVLKGINKLPHVRYPVLTPNLQGFQTAVEAGATDVAVFGSASETFSKRNINCSIEESMQRFERVISAAKQAGIPVRGYVSCALGCPFEGAVQPTQVTKVVKRLLELGCYEVSLGDTTGVGTAGSMAAMLHAVTAEVPVHTLAVHCHDTYGQALANILTALQVRTGRGLLLCQINVMQKSNAKLSEKYSLSKKKKRYQFLVVFLLPHFFPIICYCFCQT</sequence>